<comment type="caution">
    <text evidence="1">The sequence shown here is derived from an EMBL/GenBank/DDBJ whole genome shotgun (WGS) entry which is preliminary data.</text>
</comment>
<dbReference type="InterPro" id="IPR019734">
    <property type="entry name" value="TPR_rpt"/>
</dbReference>
<proteinExistence type="predicted"/>
<dbReference type="Gene3D" id="1.25.40.10">
    <property type="entry name" value="Tetratricopeptide repeat domain"/>
    <property type="match status" value="1"/>
</dbReference>
<dbReference type="PROSITE" id="PS50293">
    <property type="entry name" value="TPR_REGION"/>
    <property type="match status" value="1"/>
</dbReference>
<dbReference type="InterPro" id="IPR011990">
    <property type="entry name" value="TPR-like_helical_dom_sf"/>
</dbReference>
<dbReference type="EMBL" id="LANO01000056">
    <property type="protein sequence ID" value="KJV51058.1"/>
    <property type="molecule type" value="Genomic_DNA"/>
</dbReference>
<name>A0A0F3M5N8_ORITS</name>
<dbReference type="Proteomes" id="UP000033769">
    <property type="component" value="Unassembled WGS sequence"/>
</dbReference>
<dbReference type="PATRIC" id="fig|1359184.3.peg.2474"/>
<reference evidence="1 2" key="1">
    <citation type="submission" date="2015-02" db="EMBL/GenBank/DDBJ databases">
        <title>Genome Sequencing of Rickettsiales.</title>
        <authorList>
            <person name="Daugherty S.C."/>
            <person name="Su Q."/>
            <person name="Abolude K."/>
            <person name="Beier-Sexton M."/>
            <person name="Carlyon J.A."/>
            <person name="Carter R."/>
            <person name="Day N.P."/>
            <person name="Dumler S.J."/>
            <person name="Dyachenko V."/>
            <person name="Godinez A."/>
            <person name="Kurtti T.J."/>
            <person name="Lichay M."/>
            <person name="Mullins K.E."/>
            <person name="Ott S."/>
            <person name="Pappas-Brown V."/>
            <person name="Paris D.H."/>
            <person name="Patel P."/>
            <person name="Richards A.L."/>
            <person name="Sadzewicz L."/>
            <person name="Sears K."/>
            <person name="Seidman D."/>
            <person name="Sengamalay N."/>
            <person name="Stenos J."/>
            <person name="Tallon L.J."/>
            <person name="Vincent G."/>
            <person name="Fraser C.M."/>
            <person name="Munderloh U."/>
            <person name="Dunning-Hotopp J.C."/>
        </authorList>
    </citation>
    <scope>NUCLEOTIDE SEQUENCE [LARGE SCALE GENOMIC DNA]</scope>
    <source>
        <strain evidence="1 2">Gilliam</strain>
    </source>
</reference>
<sequence length="38" mass="4445">MKNFDLAIKYKLNYAEAYYNKGNCLAELGQFQKAIEKL</sequence>
<gene>
    <name evidence="1" type="ORF">OTSGILL_2555</name>
</gene>
<dbReference type="SUPFAM" id="SSF48452">
    <property type="entry name" value="TPR-like"/>
    <property type="match status" value="1"/>
</dbReference>
<protein>
    <submittedName>
        <fullName evidence="1">Tetratricopeptide repeat family protein</fullName>
    </submittedName>
</protein>
<evidence type="ECO:0000313" key="2">
    <source>
        <dbReference type="Proteomes" id="UP000033769"/>
    </source>
</evidence>
<organism evidence="1 2">
    <name type="scientific">Orientia tsutsugamushi str. Gilliam</name>
    <dbReference type="NCBI Taxonomy" id="1359184"/>
    <lineage>
        <taxon>Bacteria</taxon>
        <taxon>Pseudomonadati</taxon>
        <taxon>Pseudomonadota</taxon>
        <taxon>Alphaproteobacteria</taxon>
        <taxon>Rickettsiales</taxon>
        <taxon>Rickettsiaceae</taxon>
        <taxon>Rickettsieae</taxon>
        <taxon>Orientia</taxon>
    </lineage>
</organism>
<dbReference type="AlphaFoldDB" id="A0A0F3M5N8"/>
<evidence type="ECO:0000313" key="1">
    <source>
        <dbReference type="EMBL" id="KJV51058.1"/>
    </source>
</evidence>
<accession>A0A0F3M5N8</accession>
<dbReference type="Pfam" id="PF00515">
    <property type="entry name" value="TPR_1"/>
    <property type="match status" value="1"/>
</dbReference>